<dbReference type="InterPro" id="IPR016667">
    <property type="entry name" value="Caps_polysacc_synth_CpsB/CapC"/>
</dbReference>
<dbReference type="GO" id="GO:0004725">
    <property type="term" value="F:protein tyrosine phosphatase activity"/>
    <property type="evidence" value="ECO:0007669"/>
    <property type="project" value="UniProtKB-EC"/>
</dbReference>
<dbReference type="AlphaFoldDB" id="A0A2K8UEF5"/>
<evidence type="ECO:0000256" key="2">
    <source>
        <dbReference type="ARBA" id="ARBA00013064"/>
    </source>
</evidence>
<sequence length="267" mass="28925">MVDLHSHLLPGVDDGAPDLTTALAMARLAVADGIAVMACTPHIYPGLYENQGPAIRRAVTELQAHLDEADIALRLTCGADTHLAPDLVAGLRSGRVPTLHNSRYFLLEPPHHVAPPRLEETVFNLLTAGYVPIITHPERLDWIEDRYAALVELARHGAWLQVTAGSLTGRFGAGARYWAERLLDEGWVHILATDAHGVDRRPPLLAEGRRAAEPWVGAAEALQLVATRPRGILEDSDPATLTAALGLVGVVAPSAGRSWLRKLFIHR</sequence>
<dbReference type="PANTHER" id="PTHR39181:SF1">
    <property type="entry name" value="TYROSINE-PROTEIN PHOSPHATASE YWQE"/>
    <property type="match status" value="1"/>
</dbReference>
<dbReference type="Gene3D" id="3.20.20.140">
    <property type="entry name" value="Metal-dependent hydrolases"/>
    <property type="match status" value="1"/>
</dbReference>
<dbReference type="SUPFAM" id="SSF89550">
    <property type="entry name" value="PHP domain-like"/>
    <property type="match status" value="1"/>
</dbReference>
<evidence type="ECO:0000313" key="5">
    <source>
        <dbReference type="EMBL" id="AUB83915.1"/>
    </source>
</evidence>
<keyword evidence="3" id="KW-0378">Hydrolase</keyword>
<gene>
    <name evidence="5" type="ORF">THSYN_25275</name>
</gene>
<dbReference type="Pfam" id="PF19567">
    <property type="entry name" value="CpsB_CapC"/>
    <property type="match status" value="1"/>
</dbReference>
<proteinExistence type="inferred from homology"/>
<comment type="catalytic activity">
    <reaction evidence="4">
        <text>O-phospho-L-tyrosyl-[protein] + H2O = L-tyrosyl-[protein] + phosphate</text>
        <dbReference type="Rhea" id="RHEA:10684"/>
        <dbReference type="Rhea" id="RHEA-COMP:10136"/>
        <dbReference type="Rhea" id="RHEA-COMP:20101"/>
        <dbReference type="ChEBI" id="CHEBI:15377"/>
        <dbReference type="ChEBI" id="CHEBI:43474"/>
        <dbReference type="ChEBI" id="CHEBI:46858"/>
        <dbReference type="ChEBI" id="CHEBI:61978"/>
        <dbReference type="EC" id="3.1.3.48"/>
    </reaction>
</comment>
<dbReference type="EC" id="3.1.3.48" evidence="2"/>
<protein>
    <recommendedName>
        <fullName evidence="2">protein-tyrosine-phosphatase</fullName>
        <ecNumber evidence="2">3.1.3.48</ecNumber>
    </recommendedName>
</protein>
<dbReference type="EMBL" id="CP020370">
    <property type="protein sequence ID" value="AUB83915.1"/>
    <property type="molecule type" value="Genomic_DNA"/>
</dbReference>
<dbReference type="KEGG" id="tsy:THSYN_25275"/>
<evidence type="ECO:0000256" key="4">
    <source>
        <dbReference type="ARBA" id="ARBA00051722"/>
    </source>
</evidence>
<name>A0A2K8UEF5_9GAMM</name>
<evidence type="ECO:0000256" key="3">
    <source>
        <dbReference type="ARBA" id="ARBA00022801"/>
    </source>
</evidence>
<dbReference type="InterPro" id="IPR016195">
    <property type="entry name" value="Pol/histidinol_Pase-like"/>
</dbReference>
<evidence type="ECO:0000256" key="1">
    <source>
        <dbReference type="ARBA" id="ARBA00005750"/>
    </source>
</evidence>
<reference evidence="5 6" key="1">
    <citation type="submission" date="2017-03" db="EMBL/GenBank/DDBJ databases">
        <title>Complete genome sequence of Candidatus 'Thiodictyon syntrophicum' sp. nov. strain Cad16T, a photolithoautotroph purple sulfur bacterium isolated from an alpine meromictic lake.</title>
        <authorList>
            <person name="Luedin S.M."/>
            <person name="Pothier J.F."/>
            <person name="Danza F."/>
            <person name="Storelli N."/>
            <person name="Wittwer M."/>
            <person name="Tonolla M."/>
        </authorList>
    </citation>
    <scope>NUCLEOTIDE SEQUENCE [LARGE SCALE GENOMIC DNA]</scope>
    <source>
        <strain evidence="5 6">Cad16T</strain>
    </source>
</reference>
<accession>A0A2K8UEF5</accession>
<comment type="similarity">
    <text evidence="1">Belongs to the metallo-dependent hydrolases superfamily. CpsB/CapC family.</text>
</comment>
<dbReference type="PANTHER" id="PTHR39181">
    <property type="entry name" value="TYROSINE-PROTEIN PHOSPHATASE YWQE"/>
    <property type="match status" value="1"/>
</dbReference>
<evidence type="ECO:0000313" key="6">
    <source>
        <dbReference type="Proteomes" id="UP000232638"/>
    </source>
</evidence>
<organism evidence="5 6">
    <name type="scientific">Candidatus Thiodictyon syntrophicum</name>
    <dbReference type="NCBI Taxonomy" id="1166950"/>
    <lineage>
        <taxon>Bacteria</taxon>
        <taxon>Pseudomonadati</taxon>
        <taxon>Pseudomonadota</taxon>
        <taxon>Gammaproteobacteria</taxon>
        <taxon>Chromatiales</taxon>
        <taxon>Chromatiaceae</taxon>
        <taxon>Thiodictyon</taxon>
    </lineage>
</organism>
<dbReference type="PIRSF" id="PIRSF016557">
    <property type="entry name" value="Caps_synth_CpsB"/>
    <property type="match status" value="1"/>
</dbReference>
<dbReference type="RefSeq" id="WP_216644629.1">
    <property type="nucleotide sequence ID" value="NZ_CP020370.1"/>
</dbReference>
<dbReference type="Proteomes" id="UP000232638">
    <property type="component" value="Chromosome"/>
</dbReference>
<dbReference type="GO" id="GO:0030145">
    <property type="term" value="F:manganese ion binding"/>
    <property type="evidence" value="ECO:0007669"/>
    <property type="project" value="InterPro"/>
</dbReference>
<keyword evidence="6" id="KW-1185">Reference proteome</keyword>